<dbReference type="Proteomes" id="UP001165042">
    <property type="component" value="Unassembled WGS sequence"/>
</dbReference>
<keyword evidence="2" id="KW-1185">Reference proteome</keyword>
<evidence type="ECO:0000313" key="2">
    <source>
        <dbReference type="Proteomes" id="UP001165042"/>
    </source>
</evidence>
<gene>
    <name evidence="1" type="ORF">Aglo03_11390</name>
</gene>
<comment type="caution">
    <text evidence="1">The sequence shown here is derived from an EMBL/GenBank/DDBJ whole genome shotgun (WGS) entry which is preliminary data.</text>
</comment>
<evidence type="ECO:0000313" key="1">
    <source>
        <dbReference type="EMBL" id="GLW90323.1"/>
    </source>
</evidence>
<dbReference type="EMBL" id="BSSD01000001">
    <property type="protein sequence ID" value="GLW90323.1"/>
    <property type="molecule type" value="Genomic_DNA"/>
</dbReference>
<dbReference type="AlphaFoldDB" id="A0A9W6QH40"/>
<accession>A0A9W6QH40</accession>
<protein>
    <submittedName>
        <fullName evidence="1">Uncharacterized protein</fullName>
    </submittedName>
</protein>
<name>A0A9W6QH40_9PSEU</name>
<reference evidence="1" key="1">
    <citation type="submission" date="2023-02" db="EMBL/GenBank/DDBJ databases">
        <title>Actinokineospora globicatena NBRC 15670.</title>
        <authorList>
            <person name="Ichikawa N."/>
            <person name="Sato H."/>
            <person name="Tonouchi N."/>
        </authorList>
    </citation>
    <scope>NUCLEOTIDE SEQUENCE</scope>
    <source>
        <strain evidence="1">NBRC 15670</strain>
    </source>
</reference>
<sequence length="68" mass="7407">MTLLEEMTRVMLATPSPTATPAQIAAWYASKADLLDRIAREEGTRSPEAHDMATTARAHATQLQAALR</sequence>
<proteinExistence type="predicted"/>
<dbReference type="RefSeq" id="WP_285608222.1">
    <property type="nucleotide sequence ID" value="NZ_BSSD01000001.1"/>
</dbReference>
<organism evidence="1 2">
    <name type="scientific">Actinokineospora globicatena</name>
    <dbReference type="NCBI Taxonomy" id="103729"/>
    <lineage>
        <taxon>Bacteria</taxon>
        <taxon>Bacillati</taxon>
        <taxon>Actinomycetota</taxon>
        <taxon>Actinomycetes</taxon>
        <taxon>Pseudonocardiales</taxon>
        <taxon>Pseudonocardiaceae</taxon>
        <taxon>Actinokineospora</taxon>
    </lineage>
</organism>